<evidence type="ECO:0000313" key="2">
    <source>
        <dbReference type="EMBL" id="EER07030.1"/>
    </source>
</evidence>
<dbReference type="Proteomes" id="UP000007800">
    <property type="component" value="Unassembled WGS sequence"/>
</dbReference>
<gene>
    <name evidence="2" type="ORF">Pmar_PMAR007582</name>
</gene>
<reference evidence="2 3" key="1">
    <citation type="submission" date="2008-07" db="EMBL/GenBank/DDBJ databases">
        <authorList>
            <person name="El-Sayed N."/>
            <person name="Caler E."/>
            <person name="Inman J."/>
            <person name="Amedeo P."/>
            <person name="Hass B."/>
            <person name="Wortman J."/>
        </authorList>
    </citation>
    <scope>NUCLEOTIDE SEQUENCE [LARGE SCALE GENOMIC DNA]</scope>
    <source>
        <strain evidence="3">ATCC 50983 / TXsc</strain>
    </source>
</reference>
<accession>C5L8B3</accession>
<dbReference type="GeneID" id="9059415"/>
<feature type="non-terminal residue" evidence="2">
    <location>
        <position position="226"/>
    </location>
</feature>
<organism evidence="3">
    <name type="scientific">Perkinsus marinus (strain ATCC 50983 / TXsc)</name>
    <dbReference type="NCBI Taxonomy" id="423536"/>
    <lineage>
        <taxon>Eukaryota</taxon>
        <taxon>Sar</taxon>
        <taxon>Alveolata</taxon>
        <taxon>Perkinsozoa</taxon>
        <taxon>Perkinsea</taxon>
        <taxon>Perkinsida</taxon>
        <taxon>Perkinsidae</taxon>
        <taxon>Perkinsus</taxon>
    </lineage>
</organism>
<dbReference type="InParanoid" id="C5L8B3"/>
<evidence type="ECO:0000256" key="1">
    <source>
        <dbReference type="SAM" id="MobiDB-lite"/>
    </source>
</evidence>
<protein>
    <submittedName>
        <fullName evidence="2">Uncharacterized protein</fullName>
    </submittedName>
</protein>
<feature type="region of interest" description="Disordered" evidence="1">
    <location>
        <begin position="14"/>
        <end position="115"/>
    </location>
</feature>
<dbReference type="AlphaFoldDB" id="C5L8B3"/>
<proteinExistence type="predicted"/>
<sequence>MSVVYQELGPPLLQGVLKDRPIPSVTDAGRGYSVSATRRKPEPLKVPTRMIESLSNLQKKKTPSKNLIMPPEPPLRGPNCPEINFDDTQASRHNGRKKRNAKRRRRRDLQRKVHKKVQRVVASALPWPRLIAMLSVKEPLTNDELAADGLPTKMPIPDSWLPPVPRPGDIGTLWPPSGVTTDDMVDDDISGALRFAVPDLTDEVPRVILPSIDLSVYPNKKRFAKL</sequence>
<feature type="compositionally biased region" description="Basic residues" evidence="1">
    <location>
        <begin position="93"/>
        <end position="115"/>
    </location>
</feature>
<dbReference type="EMBL" id="GG680070">
    <property type="protein sequence ID" value="EER07030.1"/>
    <property type="molecule type" value="Genomic_DNA"/>
</dbReference>
<dbReference type="OrthoDB" id="2013610at2759"/>
<dbReference type="RefSeq" id="XP_002775214.1">
    <property type="nucleotide sequence ID" value="XM_002775168.1"/>
</dbReference>
<evidence type="ECO:0000313" key="3">
    <source>
        <dbReference type="Proteomes" id="UP000007800"/>
    </source>
</evidence>
<keyword evidence="3" id="KW-1185">Reference proteome</keyword>
<name>C5L8B3_PERM5</name>